<reference evidence="12 13" key="1">
    <citation type="journal article" date="2015" name="Stand. Genomic Sci.">
        <title>Genomic Encyclopedia of Bacterial and Archaeal Type Strains, Phase III: the genomes of soil and plant-associated and newly described type strains.</title>
        <authorList>
            <person name="Whitman W.B."/>
            <person name="Woyke T."/>
            <person name="Klenk H.P."/>
            <person name="Zhou Y."/>
            <person name="Lilburn T.G."/>
            <person name="Beck B.J."/>
            <person name="De Vos P."/>
            <person name="Vandamme P."/>
            <person name="Eisen J.A."/>
            <person name="Garrity G."/>
            <person name="Hugenholtz P."/>
            <person name="Kyrpides N.C."/>
        </authorList>
    </citation>
    <scope>NUCLEOTIDE SEQUENCE [LARGE SCALE GENOMIC DNA]</scope>
    <source>
        <strain evidence="12 13">DSM 64</strain>
    </source>
</reference>
<dbReference type="EMBL" id="VJWE01000017">
    <property type="protein sequence ID" value="TWG33687.1"/>
    <property type="molecule type" value="Genomic_DNA"/>
</dbReference>
<dbReference type="InterPro" id="IPR044751">
    <property type="entry name" value="Ion_transp-like_CBS"/>
</dbReference>
<feature type="transmembrane region" description="Helical" evidence="9">
    <location>
        <begin position="95"/>
        <end position="119"/>
    </location>
</feature>
<evidence type="ECO:0000259" key="11">
    <source>
        <dbReference type="PROSITE" id="PS51846"/>
    </source>
</evidence>
<evidence type="ECO:0000256" key="4">
    <source>
        <dbReference type="ARBA" id="ARBA00022989"/>
    </source>
</evidence>
<accession>A0A561XC59</accession>
<dbReference type="SUPFAM" id="SSF56176">
    <property type="entry name" value="FAD-binding/transporter-associated domain-like"/>
    <property type="match status" value="1"/>
</dbReference>
<evidence type="ECO:0000313" key="13">
    <source>
        <dbReference type="Proteomes" id="UP000321485"/>
    </source>
</evidence>
<dbReference type="InterPro" id="IPR016169">
    <property type="entry name" value="FAD-bd_PCMH_sub2"/>
</dbReference>
<dbReference type="InterPro" id="IPR036318">
    <property type="entry name" value="FAD-bd_PCMH-like_sf"/>
</dbReference>
<dbReference type="AlphaFoldDB" id="A0A561XC59"/>
<evidence type="ECO:0000256" key="6">
    <source>
        <dbReference type="ARBA" id="ARBA00023136"/>
    </source>
</evidence>
<dbReference type="Pfam" id="PF03471">
    <property type="entry name" value="CorC_HlyC"/>
    <property type="match status" value="1"/>
</dbReference>
<evidence type="ECO:0000259" key="10">
    <source>
        <dbReference type="PROSITE" id="PS51371"/>
    </source>
</evidence>
<name>A0A561XC59_ACIDE</name>
<dbReference type="InterPro" id="IPR005170">
    <property type="entry name" value="Transptr-assoc_dom"/>
</dbReference>
<protein>
    <submittedName>
        <fullName evidence="12">Putative hemolysin</fullName>
    </submittedName>
</protein>
<dbReference type="PROSITE" id="PS51371">
    <property type="entry name" value="CBS"/>
    <property type="match status" value="2"/>
</dbReference>
<dbReference type="Pfam" id="PF00571">
    <property type="entry name" value="CBS"/>
    <property type="match status" value="2"/>
</dbReference>
<dbReference type="CDD" id="cd04590">
    <property type="entry name" value="CBS_pair_CorC_HlyC_assoc"/>
    <property type="match status" value="1"/>
</dbReference>
<dbReference type="SUPFAM" id="SSF54631">
    <property type="entry name" value="CBS-domain pair"/>
    <property type="match status" value="1"/>
</dbReference>
<evidence type="ECO:0000256" key="1">
    <source>
        <dbReference type="ARBA" id="ARBA00004141"/>
    </source>
</evidence>
<dbReference type="GeneID" id="51113081"/>
<organism evidence="12 13">
    <name type="scientific">Acidovorax delafieldii</name>
    <name type="common">Pseudomonas delafieldii</name>
    <dbReference type="NCBI Taxonomy" id="47920"/>
    <lineage>
        <taxon>Bacteria</taxon>
        <taxon>Pseudomonadati</taxon>
        <taxon>Pseudomonadota</taxon>
        <taxon>Betaproteobacteria</taxon>
        <taxon>Burkholderiales</taxon>
        <taxon>Comamonadaceae</taxon>
        <taxon>Acidovorax</taxon>
    </lineage>
</organism>
<comment type="subcellular location">
    <subcellularLocation>
        <location evidence="1">Membrane</location>
        <topology evidence="1">Multi-pass membrane protein</topology>
    </subcellularLocation>
</comment>
<gene>
    <name evidence="12" type="ORF">ATF69_4039</name>
</gene>
<dbReference type="Proteomes" id="UP000321485">
    <property type="component" value="Unassembled WGS sequence"/>
</dbReference>
<dbReference type="Gene3D" id="3.30.465.10">
    <property type="match status" value="1"/>
</dbReference>
<evidence type="ECO:0000256" key="8">
    <source>
        <dbReference type="PROSITE-ProRule" id="PRU01193"/>
    </source>
</evidence>
<keyword evidence="5 7" id="KW-0129">CBS domain</keyword>
<dbReference type="Pfam" id="PF01595">
    <property type="entry name" value="CNNM"/>
    <property type="match status" value="1"/>
</dbReference>
<dbReference type="GO" id="GO:0050660">
    <property type="term" value="F:flavin adenine dinucleotide binding"/>
    <property type="evidence" value="ECO:0007669"/>
    <property type="project" value="InterPro"/>
</dbReference>
<sequence length="441" mass="48390">MEIAILFALICLNGLFAMSEIALVTARKVRLQKLIDEGDSGAAAAVKLGEDPTRFLSTIQIGITSIGVLNGIVGEAALAAPLASWLERLGVPLPYGGYAATGLVVVLITYFSIVVGELVPKRIGQSYPETFARLVARPINFLALATKPFVLLLSTSTRTLLRLLGVKETSGSPVTEEEIHAMLVEGTTAGVIESHEHTMVRNVFRLDDRQIGSLMVPRGDVVCLDIDAPFEDNLQCIEESDHARFPVVRGGMDNILGVINARQWLSRTLRDKARGGLADQPLQTALYVPETITGMELLDNFRLSDVHMAFVIDEYGEVQGIVTLQDLIEAITGEFQPRDPETSWALQREDGSWLLDGHIPVPELKDRLNLDAVPEEERGRYHTLSGMIMLLTGRLPKVTDTVQWEDWKLEVVDMDGKTIDKILATRLTPEEKAESDENGAG</sequence>
<keyword evidence="4 8" id="KW-1133">Transmembrane helix</keyword>
<evidence type="ECO:0000256" key="2">
    <source>
        <dbReference type="ARBA" id="ARBA00022692"/>
    </source>
</evidence>
<feature type="domain" description="CBS" evidence="10">
    <location>
        <begin position="215"/>
        <end position="274"/>
    </location>
</feature>
<feature type="domain" description="CNNM transmembrane" evidence="11">
    <location>
        <begin position="1"/>
        <end position="196"/>
    </location>
</feature>
<dbReference type="RefSeq" id="WP_056065422.1">
    <property type="nucleotide sequence ID" value="NZ_CAXUSK020000001.1"/>
</dbReference>
<keyword evidence="2 8" id="KW-0812">Transmembrane</keyword>
<evidence type="ECO:0000256" key="3">
    <source>
        <dbReference type="ARBA" id="ARBA00022737"/>
    </source>
</evidence>
<keyword evidence="6 8" id="KW-0472">Membrane</keyword>
<dbReference type="InterPro" id="IPR000644">
    <property type="entry name" value="CBS_dom"/>
</dbReference>
<feature type="transmembrane region" description="Helical" evidence="9">
    <location>
        <begin position="131"/>
        <end position="153"/>
    </location>
</feature>
<dbReference type="SMART" id="SM01091">
    <property type="entry name" value="CorC_HlyC"/>
    <property type="match status" value="1"/>
</dbReference>
<keyword evidence="3" id="KW-0677">Repeat</keyword>
<dbReference type="PROSITE" id="PS51846">
    <property type="entry name" value="CNNM"/>
    <property type="match status" value="1"/>
</dbReference>
<dbReference type="PANTHER" id="PTHR22777:SF17">
    <property type="entry name" value="UPF0053 PROTEIN SLL0260"/>
    <property type="match status" value="1"/>
</dbReference>
<dbReference type="InterPro" id="IPR046342">
    <property type="entry name" value="CBS_dom_sf"/>
</dbReference>
<dbReference type="GO" id="GO:0005886">
    <property type="term" value="C:plasma membrane"/>
    <property type="evidence" value="ECO:0007669"/>
    <property type="project" value="TreeGrafter"/>
</dbReference>
<feature type="domain" description="CBS" evidence="10">
    <location>
        <begin position="281"/>
        <end position="341"/>
    </location>
</feature>
<proteinExistence type="predicted"/>
<dbReference type="InterPro" id="IPR002550">
    <property type="entry name" value="CNNM"/>
</dbReference>
<comment type="caution">
    <text evidence="12">The sequence shown here is derived from an EMBL/GenBank/DDBJ whole genome shotgun (WGS) entry which is preliminary data.</text>
</comment>
<evidence type="ECO:0000256" key="5">
    <source>
        <dbReference type="ARBA" id="ARBA00023122"/>
    </source>
</evidence>
<evidence type="ECO:0000313" key="12">
    <source>
        <dbReference type="EMBL" id="TWG33687.1"/>
    </source>
</evidence>
<dbReference type="SMART" id="SM00116">
    <property type="entry name" value="CBS"/>
    <property type="match status" value="2"/>
</dbReference>
<dbReference type="Gene3D" id="3.10.580.10">
    <property type="entry name" value="CBS-domain"/>
    <property type="match status" value="1"/>
</dbReference>
<evidence type="ECO:0000256" key="7">
    <source>
        <dbReference type="PROSITE-ProRule" id="PRU00703"/>
    </source>
</evidence>
<evidence type="ECO:0000256" key="9">
    <source>
        <dbReference type="SAM" id="Phobius"/>
    </source>
</evidence>
<dbReference type="PANTHER" id="PTHR22777">
    <property type="entry name" value="HEMOLYSIN-RELATED"/>
    <property type="match status" value="1"/>
</dbReference>